<feature type="domain" description="HTH bat-type" evidence="3">
    <location>
        <begin position="182"/>
        <end position="233"/>
    </location>
</feature>
<dbReference type="PANTHER" id="PTHR34236:SF1">
    <property type="entry name" value="DIMETHYL SULFOXIDE REDUCTASE TRANSCRIPTIONAL ACTIVATOR"/>
    <property type="match status" value="1"/>
</dbReference>
<dbReference type="OrthoDB" id="165911at2157"/>
<evidence type="ECO:0000313" key="4">
    <source>
        <dbReference type="EMBL" id="ELY35861.1"/>
    </source>
</evidence>
<dbReference type="RefSeq" id="WP_004041387.1">
    <property type="nucleotide sequence ID" value="NC_013966.1"/>
</dbReference>
<keyword evidence="2" id="KW-0804">Transcription</keyword>
<organism evidence="4 5">
    <name type="scientific">Haloferax volcanii (strain ATCC 29605 / DSM 3757 / JCM 8879 / NBRC 14742 / NCIMB 2012 / VKM B-1768 / DS2)</name>
    <name type="common">Halobacterium volcanii</name>
    <dbReference type="NCBI Taxonomy" id="309800"/>
    <lineage>
        <taxon>Archaea</taxon>
        <taxon>Methanobacteriati</taxon>
        <taxon>Methanobacteriota</taxon>
        <taxon>Stenosarchaea group</taxon>
        <taxon>Halobacteria</taxon>
        <taxon>Halobacteriales</taxon>
        <taxon>Haloferacaceae</taxon>
        <taxon>Haloferax</taxon>
    </lineage>
</organism>
<reference evidence="5" key="1">
    <citation type="submission" date="2012-11" db="EMBL/GenBank/DDBJ databases">
        <authorList>
            <person name="Becker E.A."/>
            <person name="Seitzer P."/>
            <person name="Tritt A."/>
            <person name="Larsen D."/>
            <person name="Yao A."/>
            <person name="Wu D."/>
            <person name="Darling A."/>
            <person name="Eisen J.A."/>
            <person name="Facciotti M.T."/>
        </authorList>
    </citation>
    <scope>NUCLEOTIDE SEQUENCE [LARGE SCALE GENOMIC DNA]</scope>
    <source>
        <strain evidence="5">ATCC 29605 / DSM 3757 / JCM 8879 / NBRC 14742 / NCIMB 2012 / VKM B-1768 / DS2</strain>
    </source>
</reference>
<accession>A0A384LLS6</accession>
<dbReference type="EMBL" id="AOHU01000025">
    <property type="protein sequence ID" value="ELY35861.1"/>
    <property type="molecule type" value="Genomic_DNA"/>
</dbReference>
<protein>
    <submittedName>
        <fullName evidence="4">Bacterio-opsin activator-like protein</fullName>
    </submittedName>
</protein>
<dbReference type="Pfam" id="PF04967">
    <property type="entry name" value="HTH_10"/>
    <property type="match status" value="1"/>
</dbReference>
<gene>
    <name evidence="4" type="ORF">C498_02900</name>
</gene>
<sequence length="247" mass="27862">MNEGTEATDESNFGDGKKRYSIRLSHDGCWMIDVTRSFPGAHVIEKAFYHGDEDIKTDIILFIDDNSNTKLNEIINGIRGHPDVNYVSVLDRLGQRARLMVHYTDDHSVNNTIANTDIMPIEPVHAVNGVEHWSVLMNPADIGTTLKQIEDECDAEIQSIRGFDSGKDMVFTDLVDQINDDLSPRQIQSLLVANNKGYYNWPRHATANEIAEELDISGPTCLEHLRKGEQKIVRSIIDALQRRHGHS</sequence>
<dbReference type="GeneID" id="31787444"/>
<dbReference type="AlphaFoldDB" id="A0A384LLS6"/>
<reference evidence="4 5" key="2">
    <citation type="journal article" date="2014" name="PLoS Genet.">
        <title>Phylogenetically driven sequencing of extremely halophilic archaea reveals strategies for static and dynamic osmo-response.</title>
        <authorList>
            <person name="Becker E.A."/>
            <person name="Seitzer P.M."/>
            <person name="Tritt A."/>
            <person name="Larsen D."/>
            <person name="Krusor M."/>
            <person name="Yao A.I."/>
            <person name="Wu D."/>
            <person name="Madern D."/>
            <person name="Eisen J.A."/>
            <person name="Darling A.E."/>
            <person name="Facciotti M.T."/>
        </authorList>
    </citation>
    <scope>NUCLEOTIDE SEQUENCE [LARGE SCALE GENOMIC DNA]</scope>
    <source>
        <strain evidence="5">ATCC 29605 / DSM 3757 / JCM 8879 / NBRC 14742 / NCIMB 2012 / VKM B-1768 / DS2</strain>
    </source>
</reference>
<comment type="caution">
    <text evidence="4">The sequence shown here is derived from an EMBL/GenBank/DDBJ whole genome shotgun (WGS) entry which is preliminary data.</text>
</comment>
<keyword evidence="1" id="KW-0805">Transcription regulation</keyword>
<name>A0A384LLS6_HALVD</name>
<evidence type="ECO:0000313" key="5">
    <source>
        <dbReference type="Proteomes" id="UP000011532"/>
    </source>
</evidence>
<proteinExistence type="predicted"/>
<evidence type="ECO:0000256" key="1">
    <source>
        <dbReference type="ARBA" id="ARBA00023015"/>
    </source>
</evidence>
<evidence type="ECO:0000259" key="3">
    <source>
        <dbReference type="Pfam" id="PF04967"/>
    </source>
</evidence>
<evidence type="ECO:0000256" key="2">
    <source>
        <dbReference type="ARBA" id="ARBA00023163"/>
    </source>
</evidence>
<dbReference type="PANTHER" id="PTHR34236">
    <property type="entry name" value="DIMETHYL SULFOXIDE REDUCTASE TRANSCRIPTIONAL ACTIVATOR"/>
    <property type="match status" value="1"/>
</dbReference>
<dbReference type="InterPro" id="IPR007050">
    <property type="entry name" value="HTH_bacterioopsin"/>
</dbReference>
<dbReference type="Proteomes" id="UP000011532">
    <property type="component" value="Unassembled WGS sequence"/>
</dbReference>